<keyword evidence="4 7" id="KW-0812">Transmembrane</keyword>
<feature type="domain" description="Bacterial sugar transferase" evidence="8">
    <location>
        <begin position="271"/>
        <end position="456"/>
    </location>
</feature>
<accession>A0A839H4M4</accession>
<dbReference type="GO" id="GO:0016020">
    <property type="term" value="C:membrane"/>
    <property type="evidence" value="ECO:0007669"/>
    <property type="project" value="UniProtKB-SubCell"/>
</dbReference>
<keyword evidence="6 7" id="KW-0472">Membrane</keyword>
<dbReference type="GO" id="GO:0089702">
    <property type="term" value="F:undecaprenyl-phosphate glucose phosphotransferase activity"/>
    <property type="evidence" value="ECO:0007669"/>
    <property type="project" value="TreeGrafter"/>
</dbReference>
<reference evidence="9 10" key="1">
    <citation type="journal article" date="2020" name="Arch. Microbiol.">
        <title>The genome sequence of the giant phototrophic gammaproteobacterium Thiospirillum jenense gives insight into its physiological properties and phylogenetic relationships.</title>
        <authorList>
            <person name="Imhoff J.F."/>
            <person name="Meyer T.E."/>
            <person name="Kyndt J.A."/>
        </authorList>
    </citation>
    <scope>NUCLEOTIDE SEQUENCE [LARGE SCALE GENOMIC DNA]</scope>
    <source>
        <strain evidence="9 10">DSM 216</strain>
    </source>
</reference>
<protein>
    <submittedName>
        <fullName evidence="9">TIGR03013 family PEP-CTERM/XrtA system glycosyltransferase</fullName>
    </submittedName>
</protein>
<evidence type="ECO:0000256" key="1">
    <source>
        <dbReference type="ARBA" id="ARBA00004141"/>
    </source>
</evidence>
<sequence length="462" mass="52046">MRSVRVFHHYMRLPLLLLAGAEAVLFAACYYIGFHTRWLSINAGPVPESASPLLLSGLVAIVFVIWMAAMGLYEAHLREGLHGSLIRVVLALLLGSVTLAAISFAMPELPLWRSTLLLAVIFSFIAILLLRGGFYFFRPNFFKRRILVVGSIDLTQMVIDTDSRGIDFVGFLPLETEADAPCSVPIIHCDEPLPFLAARLQVDAIVLALPDCRGKLPIEELLDCKVSGIDILELQSFFEREVGIIKLDLLSPSWLVYSDGFSHGSISLAVKRLFDLVMATILGLIFAPFMLVAALAIFIESDFRYSVLYRQVRIGENGMPFQVIKFRSMRIDAEADGRPRWATKHDDRVTRVGRFIRKTRIDEMPQIFNIIKGDMSFVGPRPERPEFVTMLAKKHIYYASRHRVKPGLTGWAQLCFPYGNTEADALSKLEYDLYYVKNYSLFLDMLILVETVEVVLFGKGAL</sequence>
<keyword evidence="10" id="KW-1185">Reference proteome</keyword>
<evidence type="ECO:0000313" key="10">
    <source>
        <dbReference type="Proteomes" id="UP000548632"/>
    </source>
</evidence>
<dbReference type="Proteomes" id="UP000548632">
    <property type="component" value="Unassembled WGS sequence"/>
</dbReference>
<comment type="similarity">
    <text evidence="2">Belongs to the bacterial sugar transferase family.</text>
</comment>
<evidence type="ECO:0000256" key="6">
    <source>
        <dbReference type="ARBA" id="ARBA00023136"/>
    </source>
</evidence>
<feature type="transmembrane region" description="Helical" evidence="7">
    <location>
        <begin position="116"/>
        <end position="137"/>
    </location>
</feature>
<evidence type="ECO:0000256" key="2">
    <source>
        <dbReference type="ARBA" id="ARBA00006464"/>
    </source>
</evidence>
<name>A0A839H4M4_9GAMM</name>
<evidence type="ECO:0000259" key="8">
    <source>
        <dbReference type="Pfam" id="PF02397"/>
    </source>
</evidence>
<dbReference type="PANTHER" id="PTHR30576">
    <property type="entry name" value="COLANIC BIOSYNTHESIS UDP-GLUCOSE LIPID CARRIER TRANSFERASE"/>
    <property type="match status" value="1"/>
</dbReference>
<feature type="transmembrane region" description="Helical" evidence="7">
    <location>
        <begin position="85"/>
        <end position="104"/>
    </location>
</feature>
<evidence type="ECO:0000256" key="3">
    <source>
        <dbReference type="ARBA" id="ARBA00022679"/>
    </source>
</evidence>
<evidence type="ECO:0000313" key="9">
    <source>
        <dbReference type="EMBL" id="MBB1124684.1"/>
    </source>
</evidence>
<dbReference type="PANTHER" id="PTHR30576:SF21">
    <property type="entry name" value="UDP-GLUCOSE:UNDECAPRENYL-PHOSPHATE GLUCOSE-1-PHOSPHATE TRANSFERASE"/>
    <property type="match status" value="1"/>
</dbReference>
<dbReference type="EMBL" id="JABVCQ010000001">
    <property type="protein sequence ID" value="MBB1124684.1"/>
    <property type="molecule type" value="Genomic_DNA"/>
</dbReference>
<keyword evidence="3 9" id="KW-0808">Transferase</keyword>
<feature type="transmembrane region" description="Helical" evidence="7">
    <location>
        <begin position="53"/>
        <end position="73"/>
    </location>
</feature>
<dbReference type="RefSeq" id="WP_182581788.1">
    <property type="nucleotide sequence ID" value="NZ_JABVCQ010000001.1"/>
</dbReference>
<dbReference type="InterPro" id="IPR003362">
    <property type="entry name" value="Bact_transf"/>
</dbReference>
<comment type="subcellular location">
    <subcellularLocation>
        <location evidence="1">Membrane</location>
        <topology evidence="1">Multi-pass membrane protein</topology>
    </subcellularLocation>
</comment>
<dbReference type="InterPro" id="IPR017464">
    <property type="entry name" value="Sugar_tfrase_EpsB_2"/>
</dbReference>
<evidence type="ECO:0000256" key="5">
    <source>
        <dbReference type="ARBA" id="ARBA00022989"/>
    </source>
</evidence>
<evidence type="ECO:0000256" key="7">
    <source>
        <dbReference type="SAM" id="Phobius"/>
    </source>
</evidence>
<gene>
    <name evidence="9" type="ORF">HUK38_00375</name>
</gene>
<comment type="caution">
    <text evidence="9">The sequence shown here is derived from an EMBL/GenBank/DDBJ whole genome shotgun (WGS) entry which is preliminary data.</text>
</comment>
<organism evidence="9 10">
    <name type="scientific">Thiospirillum jenense</name>
    <dbReference type="NCBI Taxonomy" id="1653858"/>
    <lineage>
        <taxon>Bacteria</taxon>
        <taxon>Pseudomonadati</taxon>
        <taxon>Pseudomonadota</taxon>
        <taxon>Gammaproteobacteria</taxon>
        <taxon>Chromatiales</taxon>
        <taxon>Chromatiaceae</taxon>
        <taxon>Thiospirillum</taxon>
    </lineage>
</organism>
<dbReference type="GO" id="GO:0009242">
    <property type="term" value="P:colanic acid biosynthetic process"/>
    <property type="evidence" value="ECO:0007669"/>
    <property type="project" value="TreeGrafter"/>
</dbReference>
<dbReference type="NCBIfam" id="TIGR03025">
    <property type="entry name" value="EPS_sugtrans"/>
    <property type="match status" value="1"/>
</dbReference>
<dbReference type="Pfam" id="PF02397">
    <property type="entry name" value="Bac_transf"/>
    <property type="match status" value="1"/>
</dbReference>
<dbReference type="InterPro" id="IPR017475">
    <property type="entry name" value="EPS_sugar_tfrase"/>
</dbReference>
<feature type="transmembrane region" description="Helical" evidence="7">
    <location>
        <begin position="12"/>
        <end position="33"/>
    </location>
</feature>
<evidence type="ECO:0000256" key="4">
    <source>
        <dbReference type="ARBA" id="ARBA00022692"/>
    </source>
</evidence>
<dbReference type="NCBIfam" id="TIGR03013">
    <property type="entry name" value="EpsB_2"/>
    <property type="match status" value="1"/>
</dbReference>
<dbReference type="AlphaFoldDB" id="A0A839H4M4"/>
<keyword evidence="5 7" id="KW-1133">Transmembrane helix</keyword>
<feature type="transmembrane region" description="Helical" evidence="7">
    <location>
        <begin position="276"/>
        <end position="299"/>
    </location>
</feature>
<proteinExistence type="inferred from homology"/>